<protein>
    <submittedName>
        <fullName evidence="2">Uncharacterized protein</fullName>
    </submittedName>
</protein>
<feature type="region of interest" description="Disordered" evidence="1">
    <location>
        <begin position="1"/>
        <end position="47"/>
    </location>
</feature>
<feature type="region of interest" description="Disordered" evidence="1">
    <location>
        <begin position="271"/>
        <end position="313"/>
    </location>
</feature>
<organism evidence="2 3">
    <name type="scientific">Symbiochloris irregularis</name>
    <dbReference type="NCBI Taxonomy" id="706552"/>
    <lineage>
        <taxon>Eukaryota</taxon>
        <taxon>Viridiplantae</taxon>
        <taxon>Chlorophyta</taxon>
        <taxon>core chlorophytes</taxon>
        <taxon>Trebouxiophyceae</taxon>
        <taxon>Trebouxiales</taxon>
        <taxon>Trebouxiaceae</taxon>
        <taxon>Symbiochloris</taxon>
    </lineage>
</organism>
<keyword evidence="3" id="KW-1185">Reference proteome</keyword>
<proteinExistence type="predicted"/>
<evidence type="ECO:0000313" key="2">
    <source>
        <dbReference type="EMBL" id="KAK9814928.1"/>
    </source>
</evidence>
<feature type="compositionally biased region" description="Basic and acidic residues" evidence="1">
    <location>
        <begin position="8"/>
        <end position="31"/>
    </location>
</feature>
<evidence type="ECO:0000256" key="1">
    <source>
        <dbReference type="SAM" id="MobiDB-lite"/>
    </source>
</evidence>
<accession>A0AAW1Q343</accession>
<dbReference type="AlphaFoldDB" id="A0AAW1Q343"/>
<dbReference type="Proteomes" id="UP001465755">
    <property type="component" value="Unassembled WGS sequence"/>
</dbReference>
<dbReference type="EMBL" id="JALJOQ010000001">
    <property type="protein sequence ID" value="KAK9814928.1"/>
    <property type="molecule type" value="Genomic_DNA"/>
</dbReference>
<gene>
    <name evidence="2" type="ORF">WJX73_002205</name>
</gene>
<name>A0AAW1Q343_9CHLO</name>
<reference evidence="2 3" key="1">
    <citation type="journal article" date="2024" name="Nat. Commun.">
        <title>Phylogenomics reveals the evolutionary origins of lichenization in chlorophyte algae.</title>
        <authorList>
            <person name="Puginier C."/>
            <person name="Libourel C."/>
            <person name="Otte J."/>
            <person name="Skaloud P."/>
            <person name="Haon M."/>
            <person name="Grisel S."/>
            <person name="Petersen M."/>
            <person name="Berrin J.G."/>
            <person name="Delaux P.M."/>
            <person name="Dal Grande F."/>
            <person name="Keller J."/>
        </authorList>
    </citation>
    <scope>NUCLEOTIDE SEQUENCE [LARGE SCALE GENOMIC DNA]</scope>
    <source>
        <strain evidence="2 3">SAG 2036</strain>
    </source>
</reference>
<evidence type="ECO:0000313" key="3">
    <source>
        <dbReference type="Proteomes" id="UP001465755"/>
    </source>
</evidence>
<dbReference type="PANTHER" id="PTHR34776">
    <property type="entry name" value="F17F16.3 PROTEIN"/>
    <property type="match status" value="1"/>
</dbReference>
<sequence length="313" mass="34404">MTPSPSKKRTEQPSDEGSKANGKHGADESAKQEGPPPAKKGRLEVDKAPKDVLEEGRIYFFYRPRVGFESVSNLGEIQRFYMILSPGGDAKKSPNRLVVIGKKRLPQVEKHEKFFGFVEAKDADLQKLTESLGSSEYDTATVGTRKVEPCRAVGEGVYTIVQRGPRNTNLVFKLELPTQQSDARKELSIPDEGSYGLSIKNPKKGDPNNVGLDNKADYPAEQQDKFQGYAWLGAIDPTMLDHQNCEMLLIAASTDVEGELGKEVEEHLKAAASKDKQQAEGSDDSALIQKLRDELASEKAQVSTKPLETGKVE</sequence>
<feature type="region of interest" description="Disordered" evidence="1">
    <location>
        <begin position="181"/>
        <end position="216"/>
    </location>
</feature>
<comment type="caution">
    <text evidence="2">The sequence shown here is derived from an EMBL/GenBank/DDBJ whole genome shotgun (WGS) entry which is preliminary data.</text>
</comment>
<dbReference type="PANTHER" id="PTHR34776:SF1">
    <property type="entry name" value="F17F16.3 PROTEIN"/>
    <property type="match status" value="1"/>
</dbReference>